<reference evidence="1" key="1">
    <citation type="journal article" date="2020" name="Stud. Mycol.">
        <title>101 Dothideomycetes genomes: a test case for predicting lifestyles and emergence of pathogens.</title>
        <authorList>
            <person name="Haridas S."/>
            <person name="Albert R."/>
            <person name="Binder M."/>
            <person name="Bloem J."/>
            <person name="Labutti K."/>
            <person name="Salamov A."/>
            <person name="Andreopoulos B."/>
            <person name="Baker S."/>
            <person name="Barry K."/>
            <person name="Bills G."/>
            <person name="Bluhm B."/>
            <person name="Cannon C."/>
            <person name="Castanera R."/>
            <person name="Culley D."/>
            <person name="Daum C."/>
            <person name="Ezra D."/>
            <person name="Gonzalez J."/>
            <person name="Henrissat B."/>
            <person name="Kuo A."/>
            <person name="Liang C."/>
            <person name="Lipzen A."/>
            <person name="Lutzoni F."/>
            <person name="Magnuson J."/>
            <person name="Mondo S."/>
            <person name="Nolan M."/>
            <person name="Ohm R."/>
            <person name="Pangilinan J."/>
            <person name="Park H.-J."/>
            <person name="Ramirez L."/>
            <person name="Alfaro M."/>
            <person name="Sun H."/>
            <person name="Tritt A."/>
            <person name="Yoshinaga Y."/>
            <person name="Zwiers L.-H."/>
            <person name="Turgeon B."/>
            <person name="Goodwin S."/>
            <person name="Spatafora J."/>
            <person name="Crous P."/>
            <person name="Grigoriev I."/>
        </authorList>
    </citation>
    <scope>NUCLEOTIDE SEQUENCE</scope>
    <source>
        <strain evidence="1">ATCC 36951</strain>
    </source>
</reference>
<accession>A0A6A6BX36</accession>
<dbReference type="EMBL" id="ML993639">
    <property type="protein sequence ID" value="KAF2159347.1"/>
    <property type="molecule type" value="Genomic_DNA"/>
</dbReference>
<dbReference type="GeneID" id="54563090"/>
<sequence>MGRSSQSLDRKRTKLLNWERRQRSLDNQNTPLLILAPELRNKIFALALPSGQFFNTTFKHDFKSCDGQERSVKLLRTAVQYKREFGLTQVCRQIRGETIRVVYSVNTFALGVQPRDVRVRAERWIESRPEEVLSVIQRVVLQRKEPYKWDGDGDGDTSMHCMLFDFVEKKAWTISDDRAYTLHLAAGFERNTFSHFVDPKSWSAGSPRLRLLQLCHDFRRGWRFP</sequence>
<protein>
    <submittedName>
        <fullName evidence="1">Uncharacterized protein</fullName>
    </submittedName>
</protein>
<keyword evidence="2" id="KW-1185">Reference proteome</keyword>
<evidence type="ECO:0000313" key="2">
    <source>
        <dbReference type="Proteomes" id="UP000799537"/>
    </source>
</evidence>
<dbReference type="OrthoDB" id="5413827at2759"/>
<proteinExistence type="predicted"/>
<dbReference type="RefSeq" id="XP_033660236.1">
    <property type="nucleotide sequence ID" value="XM_033809818.1"/>
</dbReference>
<dbReference type="PANTHER" id="PTHR42085">
    <property type="entry name" value="F-BOX DOMAIN-CONTAINING PROTEIN"/>
    <property type="match status" value="1"/>
</dbReference>
<evidence type="ECO:0000313" key="1">
    <source>
        <dbReference type="EMBL" id="KAF2159347.1"/>
    </source>
</evidence>
<dbReference type="Proteomes" id="UP000799537">
    <property type="component" value="Unassembled WGS sequence"/>
</dbReference>
<gene>
    <name evidence="1" type="ORF">M409DRAFT_30225</name>
</gene>
<organism evidence="1 2">
    <name type="scientific">Zasmidium cellare ATCC 36951</name>
    <dbReference type="NCBI Taxonomy" id="1080233"/>
    <lineage>
        <taxon>Eukaryota</taxon>
        <taxon>Fungi</taxon>
        <taxon>Dikarya</taxon>
        <taxon>Ascomycota</taxon>
        <taxon>Pezizomycotina</taxon>
        <taxon>Dothideomycetes</taxon>
        <taxon>Dothideomycetidae</taxon>
        <taxon>Mycosphaerellales</taxon>
        <taxon>Mycosphaerellaceae</taxon>
        <taxon>Zasmidium</taxon>
    </lineage>
</organism>
<name>A0A6A6BX36_ZASCE</name>
<dbReference type="PANTHER" id="PTHR42085:SF1">
    <property type="entry name" value="F-BOX DOMAIN-CONTAINING PROTEIN"/>
    <property type="match status" value="1"/>
</dbReference>
<dbReference type="InterPro" id="IPR038883">
    <property type="entry name" value="AN11006-like"/>
</dbReference>
<dbReference type="AlphaFoldDB" id="A0A6A6BX36"/>